<protein>
    <submittedName>
        <fullName evidence="2">Uncharacterized protein</fullName>
    </submittedName>
</protein>
<accession>A0A8J5X2D3</accession>
<dbReference type="InterPro" id="IPR012866">
    <property type="entry name" value="DUF1644"/>
</dbReference>
<name>A0A8J5X2D3_ZIZPA</name>
<gene>
    <name evidence="2" type="ORF">GUJ93_ZPchr0013g35211</name>
</gene>
<feature type="compositionally biased region" description="Basic residues" evidence="1">
    <location>
        <begin position="1"/>
        <end position="13"/>
    </location>
</feature>
<keyword evidence="3" id="KW-1185">Reference proteome</keyword>
<proteinExistence type="predicted"/>
<feature type="compositionally biased region" description="Pro residues" evidence="1">
    <location>
        <begin position="18"/>
        <end position="29"/>
    </location>
</feature>
<dbReference type="OrthoDB" id="639573at2759"/>
<dbReference type="AlphaFoldDB" id="A0A8J5X2D3"/>
<dbReference type="PANTHER" id="PTHR31197:SF7">
    <property type="entry name" value="OS07G0419800 PROTEIN"/>
    <property type="match status" value="1"/>
</dbReference>
<feature type="compositionally biased region" description="Basic and acidic residues" evidence="1">
    <location>
        <begin position="43"/>
        <end position="56"/>
    </location>
</feature>
<organism evidence="2 3">
    <name type="scientific">Zizania palustris</name>
    <name type="common">Northern wild rice</name>
    <dbReference type="NCBI Taxonomy" id="103762"/>
    <lineage>
        <taxon>Eukaryota</taxon>
        <taxon>Viridiplantae</taxon>
        <taxon>Streptophyta</taxon>
        <taxon>Embryophyta</taxon>
        <taxon>Tracheophyta</taxon>
        <taxon>Spermatophyta</taxon>
        <taxon>Magnoliopsida</taxon>
        <taxon>Liliopsida</taxon>
        <taxon>Poales</taxon>
        <taxon>Poaceae</taxon>
        <taxon>BOP clade</taxon>
        <taxon>Oryzoideae</taxon>
        <taxon>Oryzeae</taxon>
        <taxon>Zizaniinae</taxon>
        <taxon>Zizania</taxon>
    </lineage>
</organism>
<dbReference type="PANTHER" id="PTHR31197">
    <property type="entry name" value="OS01G0612600 PROTEIN"/>
    <property type="match status" value="1"/>
</dbReference>
<evidence type="ECO:0000313" key="2">
    <source>
        <dbReference type="EMBL" id="KAG8099979.1"/>
    </source>
</evidence>
<dbReference type="EMBL" id="JAAALK010000079">
    <property type="protein sequence ID" value="KAG8099979.1"/>
    <property type="molecule type" value="Genomic_DNA"/>
</dbReference>
<evidence type="ECO:0000256" key="1">
    <source>
        <dbReference type="SAM" id="MobiDB-lite"/>
    </source>
</evidence>
<feature type="region of interest" description="Disordered" evidence="1">
    <location>
        <begin position="1"/>
        <end position="62"/>
    </location>
</feature>
<comment type="caution">
    <text evidence="2">The sequence shown here is derived from an EMBL/GenBank/DDBJ whole genome shotgun (WGS) entry which is preliminary data.</text>
</comment>
<evidence type="ECO:0000313" key="3">
    <source>
        <dbReference type="Proteomes" id="UP000729402"/>
    </source>
</evidence>
<sequence length="267" mass="30622">MGHRAQWHARTHARGPTTEPPPPPPPPPPIRREKQGKRRRKGQRVEDGDGGHHPDLESLQDPGSYCTNTVTALYSFQVFSAYCIQLLPVEALYLAGFLLEKTAHLLTKPAHVDLSRKRTWDRLEREQEFGDVISAIRSQNPGAIIVGDYVIETRDAMSPDENTGDESNDEFWSPVRDSVESPDNRFSFSDRRSSRSVWHGVRRPSTQGLVRRGFLNRHYRNSSDYRSYRSPLFDRLNGSNQRAEHMLWLQEKLICIFISKEVSGVFL</sequence>
<reference evidence="2" key="1">
    <citation type="journal article" date="2021" name="bioRxiv">
        <title>Whole Genome Assembly and Annotation of Northern Wild Rice, Zizania palustris L., Supports a Whole Genome Duplication in the Zizania Genus.</title>
        <authorList>
            <person name="Haas M."/>
            <person name="Kono T."/>
            <person name="Macchietto M."/>
            <person name="Millas R."/>
            <person name="McGilp L."/>
            <person name="Shao M."/>
            <person name="Duquette J."/>
            <person name="Hirsch C.N."/>
            <person name="Kimball J."/>
        </authorList>
    </citation>
    <scope>NUCLEOTIDE SEQUENCE</scope>
    <source>
        <tissue evidence="2">Fresh leaf tissue</tissue>
    </source>
</reference>
<dbReference type="Proteomes" id="UP000729402">
    <property type="component" value="Unassembled WGS sequence"/>
</dbReference>
<dbReference type="Pfam" id="PF07800">
    <property type="entry name" value="DUF1644"/>
    <property type="match status" value="1"/>
</dbReference>
<reference evidence="2" key="2">
    <citation type="submission" date="2021-02" db="EMBL/GenBank/DDBJ databases">
        <authorList>
            <person name="Kimball J.A."/>
            <person name="Haas M.W."/>
            <person name="Macchietto M."/>
            <person name="Kono T."/>
            <person name="Duquette J."/>
            <person name="Shao M."/>
        </authorList>
    </citation>
    <scope>NUCLEOTIDE SEQUENCE</scope>
    <source>
        <tissue evidence="2">Fresh leaf tissue</tissue>
    </source>
</reference>